<dbReference type="GeneID" id="20329810"/>
<proteinExistence type="predicted"/>
<keyword evidence="2" id="KW-1185">Reference proteome</keyword>
<dbReference type="Proteomes" id="UP000054324">
    <property type="component" value="Unassembled WGS sequence"/>
</dbReference>
<dbReference type="EMBL" id="KL597313">
    <property type="protein sequence ID" value="KER19139.1"/>
    <property type="molecule type" value="Genomic_DNA"/>
</dbReference>
<dbReference type="OrthoDB" id="5963193at2759"/>
<sequence length="131" mass="14802">YWNPCCEYRYGDDTGCDRARRPRINDRKVRGLNSTSISRLSLSRRGQPGSIPAPVQASDGMEVRHRNGVAAEQTFANSRGFFQATVNNHQDVIGRVVYGLEFMVLQRPNQLLPGPSYAVPPNRMRIKPQRS</sequence>
<evidence type="ECO:0000313" key="2">
    <source>
        <dbReference type="Proteomes" id="UP000054324"/>
    </source>
</evidence>
<dbReference type="RefSeq" id="XP_009177114.1">
    <property type="nucleotide sequence ID" value="XM_009178850.1"/>
</dbReference>
<evidence type="ECO:0000313" key="1">
    <source>
        <dbReference type="EMBL" id="KER19139.1"/>
    </source>
</evidence>
<feature type="non-terminal residue" evidence="1">
    <location>
        <position position="1"/>
    </location>
</feature>
<name>A0A074ZVE4_OPIVI</name>
<reference evidence="1 2" key="1">
    <citation type="submission" date="2013-11" db="EMBL/GenBank/DDBJ databases">
        <title>Opisthorchis viverrini - life in the bile duct.</title>
        <authorList>
            <person name="Young N.D."/>
            <person name="Nagarajan N."/>
            <person name="Lin S.J."/>
            <person name="Korhonen P.K."/>
            <person name="Jex A.R."/>
            <person name="Hall R.S."/>
            <person name="Safavi-Hemami H."/>
            <person name="Kaewkong W."/>
            <person name="Bertrand D."/>
            <person name="Gao S."/>
            <person name="Seet Q."/>
            <person name="Wongkham S."/>
            <person name="Teh B.T."/>
            <person name="Wongkham C."/>
            <person name="Intapan P.M."/>
            <person name="Maleewong W."/>
            <person name="Yang X."/>
            <person name="Hu M."/>
            <person name="Wang Z."/>
            <person name="Hofmann A."/>
            <person name="Sternberg P.W."/>
            <person name="Tan P."/>
            <person name="Wang J."/>
            <person name="Gasser R.B."/>
        </authorList>
    </citation>
    <scope>NUCLEOTIDE SEQUENCE [LARGE SCALE GENOMIC DNA]</scope>
</reference>
<organism evidence="1 2">
    <name type="scientific">Opisthorchis viverrini</name>
    <name type="common">Southeast Asian liver fluke</name>
    <dbReference type="NCBI Taxonomy" id="6198"/>
    <lineage>
        <taxon>Eukaryota</taxon>
        <taxon>Metazoa</taxon>
        <taxon>Spiralia</taxon>
        <taxon>Lophotrochozoa</taxon>
        <taxon>Platyhelminthes</taxon>
        <taxon>Trematoda</taxon>
        <taxon>Digenea</taxon>
        <taxon>Opisthorchiida</taxon>
        <taxon>Opisthorchiata</taxon>
        <taxon>Opisthorchiidae</taxon>
        <taxon>Opisthorchis</taxon>
    </lineage>
</organism>
<protein>
    <submittedName>
        <fullName evidence="1">Uncharacterized protein</fullName>
    </submittedName>
</protein>
<accession>A0A074ZVE4</accession>
<gene>
    <name evidence="1" type="ORF">T265_15645</name>
</gene>
<dbReference type="KEGG" id="ovi:T265_15645"/>
<dbReference type="AlphaFoldDB" id="A0A074ZVE4"/>
<dbReference type="CTD" id="20329810"/>